<dbReference type="Proteomes" id="UP001148786">
    <property type="component" value="Unassembled WGS sequence"/>
</dbReference>
<keyword evidence="3 6" id="KW-1133">Transmembrane helix</keyword>
<feature type="compositionally biased region" description="Polar residues" evidence="5">
    <location>
        <begin position="1"/>
        <end position="10"/>
    </location>
</feature>
<accession>A0A9W8MTD8</accession>
<feature type="transmembrane region" description="Helical" evidence="6">
    <location>
        <begin position="212"/>
        <end position="230"/>
    </location>
</feature>
<name>A0A9W8MTD8_9AGAR</name>
<organism evidence="7 8">
    <name type="scientific">Agrocybe chaxingu</name>
    <dbReference type="NCBI Taxonomy" id="84603"/>
    <lineage>
        <taxon>Eukaryota</taxon>
        <taxon>Fungi</taxon>
        <taxon>Dikarya</taxon>
        <taxon>Basidiomycota</taxon>
        <taxon>Agaricomycotina</taxon>
        <taxon>Agaricomycetes</taxon>
        <taxon>Agaricomycetidae</taxon>
        <taxon>Agaricales</taxon>
        <taxon>Agaricineae</taxon>
        <taxon>Strophariaceae</taxon>
        <taxon>Agrocybe</taxon>
    </lineage>
</organism>
<feature type="transmembrane region" description="Helical" evidence="6">
    <location>
        <begin position="461"/>
        <end position="478"/>
    </location>
</feature>
<evidence type="ECO:0000256" key="4">
    <source>
        <dbReference type="ARBA" id="ARBA00023136"/>
    </source>
</evidence>
<keyword evidence="4 6" id="KW-0472">Membrane</keyword>
<protein>
    <submittedName>
        <fullName evidence="7">Uncharacterized protein</fullName>
    </submittedName>
</protein>
<evidence type="ECO:0000256" key="6">
    <source>
        <dbReference type="SAM" id="Phobius"/>
    </source>
</evidence>
<reference evidence="7" key="1">
    <citation type="submission" date="2022-07" db="EMBL/GenBank/DDBJ databases">
        <title>Genome Sequence of Agrocybe chaxingu.</title>
        <authorList>
            <person name="Buettner E."/>
        </authorList>
    </citation>
    <scope>NUCLEOTIDE SEQUENCE</scope>
    <source>
        <strain evidence="7">MP-N11</strain>
    </source>
</reference>
<dbReference type="GO" id="GO:0016020">
    <property type="term" value="C:membrane"/>
    <property type="evidence" value="ECO:0007669"/>
    <property type="project" value="UniProtKB-SubCell"/>
</dbReference>
<feature type="transmembrane region" description="Helical" evidence="6">
    <location>
        <begin position="393"/>
        <end position="410"/>
    </location>
</feature>
<comment type="caution">
    <text evidence="7">The sequence shown here is derived from an EMBL/GenBank/DDBJ whole genome shotgun (WGS) entry which is preliminary data.</text>
</comment>
<dbReference type="SUPFAM" id="SSF103473">
    <property type="entry name" value="MFS general substrate transporter"/>
    <property type="match status" value="1"/>
</dbReference>
<feature type="region of interest" description="Disordered" evidence="5">
    <location>
        <begin position="1"/>
        <end position="44"/>
    </location>
</feature>
<dbReference type="EMBL" id="JANKHO010001533">
    <property type="protein sequence ID" value="KAJ3500851.1"/>
    <property type="molecule type" value="Genomic_DNA"/>
</dbReference>
<dbReference type="GO" id="GO:0022857">
    <property type="term" value="F:transmembrane transporter activity"/>
    <property type="evidence" value="ECO:0007669"/>
    <property type="project" value="TreeGrafter"/>
</dbReference>
<feature type="transmembrane region" description="Helical" evidence="6">
    <location>
        <begin position="242"/>
        <end position="260"/>
    </location>
</feature>
<evidence type="ECO:0000313" key="8">
    <source>
        <dbReference type="Proteomes" id="UP001148786"/>
    </source>
</evidence>
<dbReference type="InterPro" id="IPR036259">
    <property type="entry name" value="MFS_trans_sf"/>
</dbReference>
<evidence type="ECO:0000256" key="2">
    <source>
        <dbReference type="ARBA" id="ARBA00022692"/>
    </source>
</evidence>
<dbReference type="PANTHER" id="PTHR23507">
    <property type="entry name" value="ZGC:174356"/>
    <property type="match status" value="1"/>
</dbReference>
<evidence type="ECO:0000256" key="5">
    <source>
        <dbReference type="SAM" id="MobiDB-lite"/>
    </source>
</evidence>
<dbReference type="AlphaFoldDB" id="A0A9W8MTD8"/>
<feature type="transmembrane region" description="Helical" evidence="6">
    <location>
        <begin position="422"/>
        <end position="441"/>
    </location>
</feature>
<evidence type="ECO:0000256" key="1">
    <source>
        <dbReference type="ARBA" id="ARBA00004141"/>
    </source>
</evidence>
<comment type="subcellular location">
    <subcellularLocation>
        <location evidence="1">Membrane</location>
        <topology evidence="1">Multi-pass membrane protein</topology>
    </subcellularLocation>
</comment>
<evidence type="ECO:0000256" key="3">
    <source>
        <dbReference type="ARBA" id="ARBA00022989"/>
    </source>
</evidence>
<dbReference type="PANTHER" id="PTHR23507:SF1">
    <property type="entry name" value="FI18259P1-RELATED"/>
    <property type="match status" value="1"/>
</dbReference>
<keyword evidence="2 6" id="KW-0812">Transmembrane</keyword>
<gene>
    <name evidence="7" type="ORF">NLJ89_g9607</name>
</gene>
<dbReference type="Gene3D" id="1.20.1250.20">
    <property type="entry name" value="MFS general substrate transporter like domains"/>
    <property type="match status" value="1"/>
</dbReference>
<evidence type="ECO:0000313" key="7">
    <source>
        <dbReference type="EMBL" id="KAJ3500851.1"/>
    </source>
</evidence>
<dbReference type="OrthoDB" id="3026777at2759"/>
<keyword evidence="8" id="KW-1185">Reference proteome</keyword>
<sequence>MTSTSSSIATQAVAGPSSASPTESAPLLQKADGHHSSSGSARRRRKPFYRARPLWLVPFAVTAALVRGMTLAPRVGVLTQLACTRIHGRGDWNHTQHAPSPSSFLLDSHPDFDSGALSIGARTALLAAVDPLGPHIYTSTVFPDPILHDNDATLRPFQIPSPLPPTNCAADPAVQAGAARLQTLMSTTMGLLSALTTGWWGHFGERHGRTRVLAIATFGLVITDLTFILLSRDLAHPALTPVILLLAPAIEGALGGWSTLQSATSAYLSDCTSPGSRAGIFSRFTGVLYLGFAGKSVHLSVLRCCFMTRLVNFLLVLLVFPESLSQERRETAMTAYTKLDKKGKSRALTASEGAVGLDDVDVEVAGVRRVVVGEEEPITREQEEDQKEERKGLLGQFLGPLAVFLPVLVLDPSGLGRKRRDWSLTLLAAALFGFMLSMGVYQIKYLYATHTFDWGPEQLSYYISFMGGARAVFLLFILPRAKEPEGFGFGQGS</sequence>
<proteinExistence type="predicted"/>